<proteinExistence type="predicted"/>
<dbReference type="EMBL" id="JBBWWQ010000021">
    <property type="protein sequence ID" value="KAK8913836.1"/>
    <property type="molecule type" value="Genomic_DNA"/>
</dbReference>
<evidence type="ECO:0000256" key="1">
    <source>
        <dbReference type="SAM" id="MobiDB-lite"/>
    </source>
</evidence>
<evidence type="ECO:0000313" key="2">
    <source>
        <dbReference type="EMBL" id="KAK8913836.1"/>
    </source>
</evidence>
<keyword evidence="3" id="KW-1185">Reference proteome</keyword>
<organism evidence="2 3">
    <name type="scientific">Platanthera zijinensis</name>
    <dbReference type="NCBI Taxonomy" id="2320716"/>
    <lineage>
        <taxon>Eukaryota</taxon>
        <taxon>Viridiplantae</taxon>
        <taxon>Streptophyta</taxon>
        <taxon>Embryophyta</taxon>
        <taxon>Tracheophyta</taxon>
        <taxon>Spermatophyta</taxon>
        <taxon>Magnoliopsida</taxon>
        <taxon>Liliopsida</taxon>
        <taxon>Asparagales</taxon>
        <taxon>Orchidaceae</taxon>
        <taxon>Orchidoideae</taxon>
        <taxon>Orchideae</taxon>
        <taxon>Orchidinae</taxon>
        <taxon>Platanthera</taxon>
    </lineage>
</organism>
<accession>A0AAP0FTE7</accession>
<dbReference type="AlphaFoldDB" id="A0AAP0FTE7"/>
<sequence>MIGSIAPERESSSSLSSISRWASAFLSGPRCARPSATTASFPLNSIPTRSPSW</sequence>
<comment type="caution">
    <text evidence="2">The sequence shown here is derived from an EMBL/GenBank/DDBJ whole genome shotgun (WGS) entry which is preliminary data.</text>
</comment>
<name>A0AAP0FTE7_9ASPA</name>
<feature type="region of interest" description="Disordered" evidence="1">
    <location>
        <begin position="29"/>
        <end position="53"/>
    </location>
</feature>
<gene>
    <name evidence="2" type="ORF">KSP39_PZI023946</name>
</gene>
<evidence type="ECO:0000313" key="3">
    <source>
        <dbReference type="Proteomes" id="UP001418222"/>
    </source>
</evidence>
<protein>
    <submittedName>
        <fullName evidence="2">Uncharacterized protein</fullName>
    </submittedName>
</protein>
<feature type="compositionally biased region" description="Polar residues" evidence="1">
    <location>
        <begin position="35"/>
        <end position="53"/>
    </location>
</feature>
<dbReference type="Proteomes" id="UP001418222">
    <property type="component" value="Unassembled WGS sequence"/>
</dbReference>
<reference evidence="2 3" key="1">
    <citation type="journal article" date="2022" name="Nat. Plants">
        <title>Genomes of leafy and leafless Platanthera orchids illuminate the evolution of mycoheterotrophy.</title>
        <authorList>
            <person name="Li M.H."/>
            <person name="Liu K.W."/>
            <person name="Li Z."/>
            <person name="Lu H.C."/>
            <person name="Ye Q.L."/>
            <person name="Zhang D."/>
            <person name="Wang J.Y."/>
            <person name="Li Y.F."/>
            <person name="Zhong Z.M."/>
            <person name="Liu X."/>
            <person name="Yu X."/>
            <person name="Liu D.K."/>
            <person name="Tu X.D."/>
            <person name="Liu B."/>
            <person name="Hao Y."/>
            <person name="Liao X.Y."/>
            <person name="Jiang Y.T."/>
            <person name="Sun W.H."/>
            <person name="Chen J."/>
            <person name="Chen Y.Q."/>
            <person name="Ai Y."/>
            <person name="Zhai J.W."/>
            <person name="Wu S.S."/>
            <person name="Zhou Z."/>
            <person name="Hsiao Y.Y."/>
            <person name="Wu W.L."/>
            <person name="Chen Y.Y."/>
            <person name="Lin Y.F."/>
            <person name="Hsu J.L."/>
            <person name="Li C.Y."/>
            <person name="Wang Z.W."/>
            <person name="Zhao X."/>
            <person name="Zhong W.Y."/>
            <person name="Ma X.K."/>
            <person name="Ma L."/>
            <person name="Huang J."/>
            <person name="Chen G.Z."/>
            <person name="Huang M.Z."/>
            <person name="Huang L."/>
            <person name="Peng D.H."/>
            <person name="Luo Y.B."/>
            <person name="Zou S.Q."/>
            <person name="Chen S.P."/>
            <person name="Lan S."/>
            <person name="Tsai W.C."/>
            <person name="Van de Peer Y."/>
            <person name="Liu Z.J."/>
        </authorList>
    </citation>
    <scope>NUCLEOTIDE SEQUENCE [LARGE SCALE GENOMIC DNA]</scope>
    <source>
        <strain evidence="2">Lor287</strain>
    </source>
</reference>